<keyword evidence="5 7" id="KW-0472">Membrane</keyword>
<dbReference type="InterPro" id="IPR012910">
    <property type="entry name" value="Plug_dom"/>
</dbReference>
<evidence type="ECO:0000256" key="6">
    <source>
        <dbReference type="ARBA" id="ARBA00023237"/>
    </source>
</evidence>
<name>A0A5D3YNB4_9BACT</name>
<sequence>MKRLLCTLFTLVIATTAFGQSRLEVSVINKNDGQVVKDLAIILENQGIGYRQIDSTNAQGKAFFGGLSTSGSYRAIAVENGSYYSLNADDIVFRSNDKKSITMALLPKETRQLEEVKVQASNAISRINTIDAEVSSELQEQDIENIPIEGRTVSNSLHRLPNVTKSTGFYSEAPKVTINGANSLYTSYLIDGMDNNERFLGGPRFRIPIGFSKNITVLANNYSAEYGQTSNGLFNVTTKSGSNKISGETYYNVRPGSVIDASSPFNQTDLSGNAVDDGFQRHQFGLGVGGPIKKDKTFFYLNAEQTIGIKDNLLNVPELGVNTTVQGRNNYSLLSGKIDHNWSGNFRSSLRLHKGFVSIDRQGGGLNGGVTFPEAANEQSRNSFTAALRNVYNGSGFTSETNYQYATFNWIFTKPNTTGVPSVNVLDPQGQTIAKLGESFGNFDILQTIHQVQQKFTFYRGKHTIKAGLDFIGSIHNDTRGGNAKGFYRVQLNQQQLNNLRSQNLGRDLSYRDIPSGVQVLSNTIELHPNTFSGSQSIYSAYIEDLYSVNNQLNLTFGLRYDYDNLSKAGADQGDFNNISPRFNLNYRLNDKSSFRAGYGLFYGRIPYTIYSDAVAGSSNAPDFKEQLRLLRQQGFLPSDTNIDRITSNGNASATETNVAYLQGSTSKDFANSDGYAFSNQKTILNPNGLDNPYSHHFTLGYQRQLREDVLFYVDLIHKRGFNKFRLADVNTPSPYEVNDPNAGPSDVRSQRVADATRRVPIRYDNQGNPFALSNGDTLRNIARRVTMTQSKGESRYWAANFNLLKSKGSSSYSYRISYTISSLRNNTEDINFEAEDANDFSDEWGPSINDRRHVLSAVGTYYPIDNLGITLTSLIQSGQPVNRIPDATQFGGTTDLNGDGSSRAVQYTGKTDRAPGATRNDKRLPWSYTFDMSLQYRISIFGNNALQLRADVFNVLNTTNYSGYTSNATVSNQIQVGLIDQDQFVYRNAAPPRQFQFSLSYKF</sequence>
<keyword evidence="2 7" id="KW-0813">Transport</keyword>
<dbReference type="PANTHER" id="PTHR30069:SF46">
    <property type="entry name" value="OAR PROTEIN"/>
    <property type="match status" value="1"/>
</dbReference>
<keyword evidence="4 7" id="KW-0812">Transmembrane</keyword>
<dbReference type="InterPro" id="IPR037066">
    <property type="entry name" value="Plug_dom_sf"/>
</dbReference>
<dbReference type="GO" id="GO:0009279">
    <property type="term" value="C:cell outer membrane"/>
    <property type="evidence" value="ECO:0007669"/>
    <property type="project" value="UniProtKB-SubCell"/>
</dbReference>
<evidence type="ECO:0000256" key="3">
    <source>
        <dbReference type="ARBA" id="ARBA00022452"/>
    </source>
</evidence>
<keyword evidence="3 7" id="KW-1134">Transmembrane beta strand</keyword>
<gene>
    <name evidence="11" type="ORF">LX73_1348</name>
</gene>
<keyword evidence="12" id="KW-1185">Reference proteome</keyword>
<comment type="similarity">
    <text evidence="7">Belongs to the TonB-dependent receptor family.</text>
</comment>
<reference evidence="11 12" key="1">
    <citation type="submission" date="2019-07" db="EMBL/GenBank/DDBJ databases">
        <title>Genomic Encyclopedia of Archaeal and Bacterial Type Strains, Phase II (KMG-II): from individual species to whole genera.</title>
        <authorList>
            <person name="Goeker M."/>
        </authorList>
    </citation>
    <scope>NUCLEOTIDE SEQUENCE [LARGE SCALE GENOMIC DNA]</scope>
    <source>
        <strain evidence="11 12">DSM 21935</strain>
    </source>
</reference>
<keyword evidence="11" id="KW-0675">Receptor</keyword>
<evidence type="ECO:0000313" key="12">
    <source>
        <dbReference type="Proteomes" id="UP000324595"/>
    </source>
</evidence>
<dbReference type="Pfam" id="PF07715">
    <property type="entry name" value="Plug"/>
    <property type="match status" value="1"/>
</dbReference>
<protein>
    <submittedName>
        <fullName evidence="11">TonB-dependent Receptor Plug Domain</fullName>
    </submittedName>
</protein>
<keyword evidence="6 7" id="KW-0998">Cell outer membrane</keyword>
<feature type="signal peptide" evidence="8">
    <location>
        <begin position="1"/>
        <end position="19"/>
    </location>
</feature>
<dbReference type="InterPro" id="IPR039426">
    <property type="entry name" value="TonB-dep_rcpt-like"/>
</dbReference>
<proteinExistence type="inferred from homology"/>
<organism evidence="11 12">
    <name type="scientific">Fodinibius salinus</name>
    <dbReference type="NCBI Taxonomy" id="860790"/>
    <lineage>
        <taxon>Bacteria</taxon>
        <taxon>Pseudomonadati</taxon>
        <taxon>Balneolota</taxon>
        <taxon>Balneolia</taxon>
        <taxon>Balneolales</taxon>
        <taxon>Balneolaceae</taxon>
        <taxon>Fodinibius</taxon>
    </lineage>
</organism>
<dbReference type="Proteomes" id="UP000324595">
    <property type="component" value="Unassembled WGS sequence"/>
</dbReference>
<dbReference type="GO" id="GO:0044718">
    <property type="term" value="P:siderophore transmembrane transport"/>
    <property type="evidence" value="ECO:0007669"/>
    <property type="project" value="TreeGrafter"/>
</dbReference>
<dbReference type="PANTHER" id="PTHR30069">
    <property type="entry name" value="TONB-DEPENDENT OUTER MEMBRANE RECEPTOR"/>
    <property type="match status" value="1"/>
</dbReference>
<feature type="domain" description="TonB-dependent transporter Oar-like beta-barrel" evidence="10">
    <location>
        <begin position="237"/>
        <end position="308"/>
    </location>
</feature>
<evidence type="ECO:0000313" key="11">
    <source>
        <dbReference type="EMBL" id="TYP93639.1"/>
    </source>
</evidence>
<feature type="chain" id="PRO_5022914136" evidence="8">
    <location>
        <begin position="20"/>
        <end position="1004"/>
    </location>
</feature>
<feature type="domain" description="TonB-dependent transporter Oar-like beta-barrel" evidence="10">
    <location>
        <begin position="382"/>
        <end position="566"/>
    </location>
</feature>
<evidence type="ECO:0000256" key="8">
    <source>
        <dbReference type="SAM" id="SignalP"/>
    </source>
</evidence>
<comment type="subcellular location">
    <subcellularLocation>
        <location evidence="1 7">Cell outer membrane</location>
        <topology evidence="1 7">Multi-pass membrane protein</topology>
    </subcellularLocation>
</comment>
<accession>A0A5D3YNB4</accession>
<dbReference type="PROSITE" id="PS52016">
    <property type="entry name" value="TONB_DEPENDENT_REC_3"/>
    <property type="match status" value="1"/>
</dbReference>
<evidence type="ECO:0000256" key="5">
    <source>
        <dbReference type="ARBA" id="ARBA00023136"/>
    </source>
</evidence>
<dbReference type="InterPro" id="IPR057601">
    <property type="entry name" value="Oar-like_b-barrel"/>
</dbReference>
<dbReference type="Gene3D" id="2.170.130.10">
    <property type="entry name" value="TonB-dependent receptor, plug domain"/>
    <property type="match status" value="1"/>
</dbReference>
<keyword evidence="8" id="KW-0732">Signal</keyword>
<dbReference type="AlphaFoldDB" id="A0A5D3YNB4"/>
<dbReference type="Pfam" id="PF25183">
    <property type="entry name" value="OMP_b-brl_4"/>
    <property type="match status" value="3"/>
</dbReference>
<comment type="caution">
    <text evidence="11">The sequence shown here is derived from an EMBL/GenBank/DDBJ whole genome shotgun (WGS) entry which is preliminary data.</text>
</comment>
<evidence type="ECO:0000256" key="2">
    <source>
        <dbReference type="ARBA" id="ARBA00022448"/>
    </source>
</evidence>
<dbReference type="OrthoDB" id="9768147at2"/>
<dbReference type="EMBL" id="VNHY01000002">
    <property type="protein sequence ID" value="TYP93639.1"/>
    <property type="molecule type" value="Genomic_DNA"/>
</dbReference>
<evidence type="ECO:0000256" key="1">
    <source>
        <dbReference type="ARBA" id="ARBA00004571"/>
    </source>
</evidence>
<dbReference type="RefSeq" id="WP_148898700.1">
    <property type="nucleotide sequence ID" value="NZ_VNHY01000002.1"/>
</dbReference>
<dbReference type="Gene3D" id="2.40.170.20">
    <property type="entry name" value="TonB-dependent receptor, beta-barrel domain"/>
    <property type="match status" value="2"/>
</dbReference>
<dbReference type="InterPro" id="IPR036942">
    <property type="entry name" value="Beta-barrel_TonB_sf"/>
</dbReference>
<feature type="domain" description="TonB-dependent transporter Oar-like beta-barrel" evidence="10">
    <location>
        <begin position="573"/>
        <end position="997"/>
    </location>
</feature>
<evidence type="ECO:0000256" key="4">
    <source>
        <dbReference type="ARBA" id="ARBA00022692"/>
    </source>
</evidence>
<evidence type="ECO:0000259" key="10">
    <source>
        <dbReference type="Pfam" id="PF25183"/>
    </source>
</evidence>
<dbReference type="SUPFAM" id="SSF56935">
    <property type="entry name" value="Porins"/>
    <property type="match status" value="1"/>
</dbReference>
<feature type="domain" description="TonB-dependent receptor plug" evidence="9">
    <location>
        <begin position="136"/>
        <end position="230"/>
    </location>
</feature>
<dbReference type="GO" id="GO:0015344">
    <property type="term" value="F:siderophore uptake transmembrane transporter activity"/>
    <property type="evidence" value="ECO:0007669"/>
    <property type="project" value="TreeGrafter"/>
</dbReference>
<evidence type="ECO:0000256" key="7">
    <source>
        <dbReference type="PROSITE-ProRule" id="PRU01360"/>
    </source>
</evidence>
<evidence type="ECO:0000259" key="9">
    <source>
        <dbReference type="Pfam" id="PF07715"/>
    </source>
</evidence>